<comment type="caution">
    <text evidence="1">The sequence shown here is derived from an EMBL/GenBank/DDBJ whole genome shotgun (WGS) entry which is preliminary data.</text>
</comment>
<name>A0ABU4T7S0_9PSEU</name>
<sequence>MEFADPDVGAWVFDLIARDDLVRQRALRRHQELVARSLNALHWSNRVWMQAGTPAPQQPHLAAEMDQARADQRRHRGQTIFGYLDAFLDADPRDTATRAVYWPFVVPYLKWETRYPDEWRSPNSNLWSPWTRKEVVLGELGRRGVPEEMRPNAADLIITAIQRPYRCKDWMYALMVPHVADTEFHDRVTALTRAHDPFAQLRAQFIIDLVRHPERKITRKTWRRWLQRQDDA</sequence>
<proteinExistence type="predicted"/>
<organism evidence="1 2">
    <name type="scientific">Lentzea miocenica</name>
    <dbReference type="NCBI Taxonomy" id="3095431"/>
    <lineage>
        <taxon>Bacteria</taxon>
        <taxon>Bacillati</taxon>
        <taxon>Actinomycetota</taxon>
        <taxon>Actinomycetes</taxon>
        <taxon>Pseudonocardiales</taxon>
        <taxon>Pseudonocardiaceae</taxon>
        <taxon>Lentzea</taxon>
    </lineage>
</organism>
<evidence type="ECO:0000313" key="1">
    <source>
        <dbReference type="EMBL" id="MDX8034214.1"/>
    </source>
</evidence>
<protein>
    <recommendedName>
        <fullName evidence="3">3-methyladenine DNA glycosylase AlkD</fullName>
    </recommendedName>
</protein>
<dbReference type="EMBL" id="JAXAVW010000025">
    <property type="protein sequence ID" value="MDX8034214.1"/>
    <property type="molecule type" value="Genomic_DNA"/>
</dbReference>
<evidence type="ECO:0000313" key="2">
    <source>
        <dbReference type="Proteomes" id="UP001285521"/>
    </source>
</evidence>
<accession>A0ABU4T7S0</accession>
<dbReference type="RefSeq" id="WP_319969236.1">
    <property type="nucleotide sequence ID" value="NZ_JAXAVW010000025.1"/>
</dbReference>
<gene>
    <name evidence="1" type="ORF">SK803_28695</name>
</gene>
<reference evidence="1 2" key="1">
    <citation type="submission" date="2023-11" db="EMBL/GenBank/DDBJ databases">
        <title>Lentzea sokolovensis, sp. nov., Lentzea kristufkii, sp. nov., and Lentzea miocenensis, sp. nov., rare actinobacteria from Sokolov Coal Basin, Miocene lacustrine sediment, Czech Republic.</title>
        <authorList>
            <person name="Lara A."/>
            <person name="Kotroba L."/>
            <person name="Nouioui I."/>
            <person name="Neumann-Schaal M."/>
            <person name="Mast Y."/>
            <person name="Chronakova A."/>
        </authorList>
    </citation>
    <scope>NUCLEOTIDE SEQUENCE [LARGE SCALE GENOMIC DNA]</scope>
    <source>
        <strain evidence="1 2">BCCO 10_0856</strain>
    </source>
</reference>
<reference evidence="1 2" key="2">
    <citation type="submission" date="2023-11" db="EMBL/GenBank/DDBJ databases">
        <authorList>
            <person name="Lara A.C."/>
            <person name="Chronakova A."/>
        </authorList>
    </citation>
    <scope>NUCLEOTIDE SEQUENCE [LARGE SCALE GENOMIC DNA]</scope>
    <source>
        <strain evidence="1 2">BCCO 10_0856</strain>
    </source>
</reference>
<dbReference type="Proteomes" id="UP001285521">
    <property type="component" value="Unassembled WGS sequence"/>
</dbReference>
<evidence type="ECO:0008006" key="3">
    <source>
        <dbReference type="Google" id="ProtNLM"/>
    </source>
</evidence>
<keyword evidence="2" id="KW-1185">Reference proteome</keyword>